<organism evidence="17 18">
    <name type="scientific">Mesoterricola sediminis</name>
    <dbReference type="NCBI Taxonomy" id="2927980"/>
    <lineage>
        <taxon>Bacteria</taxon>
        <taxon>Pseudomonadati</taxon>
        <taxon>Acidobacteriota</taxon>
        <taxon>Holophagae</taxon>
        <taxon>Holophagales</taxon>
        <taxon>Holophagaceae</taxon>
        <taxon>Mesoterricola</taxon>
    </lineage>
</organism>
<reference evidence="17" key="1">
    <citation type="journal article" date="2023" name="Int. J. Syst. Evol. Microbiol.">
        <title>Mesoterricola silvestris gen. nov., sp. nov., Mesoterricola sediminis sp. nov., Geothrix oryzae sp. nov., Geothrix edaphica sp. nov., Geothrix rubra sp. nov., and Geothrix limicola sp. nov., six novel members of Acidobacteriota isolated from soils.</title>
        <authorList>
            <person name="Itoh H."/>
            <person name="Sugisawa Y."/>
            <person name="Mise K."/>
            <person name="Xu Z."/>
            <person name="Kuniyasu M."/>
            <person name="Ushijima N."/>
            <person name="Kawano K."/>
            <person name="Kobayashi E."/>
            <person name="Shiratori Y."/>
            <person name="Masuda Y."/>
            <person name="Senoo K."/>
        </authorList>
    </citation>
    <scope>NUCLEOTIDE SEQUENCE</scope>
    <source>
        <strain evidence="17">W786</strain>
    </source>
</reference>
<dbReference type="EC" id="2.7.7.2" evidence="15"/>
<evidence type="ECO:0000256" key="10">
    <source>
        <dbReference type="ARBA" id="ARBA00022827"/>
    </source>
</evidence>
<evidence type="ECO:0000256" key="14">
    <source>
        <dbReference type="ARBA" id="ARBA00049494"/>
    </source>
</evidence>
<evidence type="ECO:0000313" key="17">
    <source>
        <dbReference type="EMBL" id="BDU78739.1"/>
    </source>
</evidence>
<dbReference type="GO" id="GO:0005524">
    <property type="term" value="F:ATP binding"/>
    <property type="evidence" value="ECO:0007669"/>
    <property type="project" value="UniProtKB-UniRule"/>
</dbReference>
<keyword evidence="9 15" id="KW-0418">Kinase</keyword>
<dbReference type="InterPro" id="IPR015864">
    <property type="entry name" value="FAD_synthase"/>
</dbReference>
<protein>
    <recommendedName>
        <fullName evidence="15">Riboflavin biosynthesis protein</fullName>
    </recommendedName>
    <domain>
        <recommendedName>
            <fullName evidence="15">Riboflavin kinase</fullName>
            <ecNumber evidence="15">2.7.1.26</ecNumber>
        </recommendedName>
        <alternativeName>
            <fullName evidence="15">Flavokinase</fullName>
        </alternativeName>
    </domain>
    <domain>
        <recommendedName>
            <fullName evidence="15">FMN adenylyltransferase</fullName>
            <ecNumber evidence="15">2.7.7.2</ecNumber>
        </recommendedName>
        <alternativeName>
            <fullName evidence="15">FAD pyrophosphorylase</fullName>
        </alternativeName>
        <alternativeName>
            <fullName evidence="15">FAD synthase</fullName>
        </alternativeName>
    </domain>
</protein>
<dbReference type="InterPro" id="IPR023465">
    <property type="entry name" value="Riboflavin_kinase_dom_sf"/>
</dbReference>
<accession>A0AA48KDU9</accession>
<comment type="catalytic activity">
    <reaction evidence="13 15">
        <text>riboflavin + ATP = FMN + ADP + H(+)</text>
        <dbReference type="Rhea" id="RHEA:14357"/>
        <dbReference type="ChEBI" id="CHEBI:15378"/>
        <dbReference type="ChEBI" id="CHEBI:30616"/>
        <dbReference type="ChEBI" id="CHEBI:57986"/>
        <dbReference type="ChEBI" id="CHEBI:58210"/>
        <dbReference type="ChEBI" id="CHEBI:456216"/>
        <dbReference type="EC" id="2.7.1.26"/>
    </reaction>
</comment>
<dbReference type="EMBL" id="AP027081">
    <property type="protein sequence ID" value="BDU78739.1"/>
    <property type="molecule type" value="Genomic_DNA"/>
</dbReference>
<keyword evidence="7 15" id="KW-0548">Nucleotidyltransferase</keyword>
<keyword evidence="12" id="KW-0511">Multifunctional enzyme</keyword>
<keyword evidence="10 15" id="KW-0274">FAD</keyword>
<dbReference type="SMART" id="SM00904">
    <property type="entry name" value="Flavokinase"/>
    <property type="match status" value="1"/>
</dbReference>
<keyword evidence="18" id="KW-1185">Reference proteome</keyword>
<dbReference type="NCBIfam" id="TIGR00083">
    <property type="entry name" value="ribF"/>
    <property type="match status" value="1"/>
</dbReference>
<dbReference type="PANTHER" id="PTHR22749">
    <property type="entry name" value="RIBOFLAVIN KINASE/FMN ADENYLYLTRANSFERASE"/>
    <property type="match status" value="1"/>
</dbReference>
<evidence type="ECO:0000313" key="18">
    <source>
        <dbReference type="Proteomes" id="UP001228113"/>
    </source>
</evidence>
<dbReference type="InterPro" id="IPR015865">
    <property type="entry name" value="Riboflavin_kinase_bac/euk"/>
</dbReference>
<keyword evidence="6 15" id="KW-0808">Transferase</keyword>
<dbReference type="GO" id="GO:0009231">
    <property type="term" value="P:riboflavin biosynthetic process"/>
    <property type="evidence" value="ECO:0007669"/>
    <property type="project" value="InterPro"/>
</dbReference>
<dbReference type="KEGG" id="msea:METESE_36970"/>
<proteinExistence type="inferred from homology"/>
<name>A0AA48KDU9_9BACT</name>
<evidence type="ECO:0000256" key="3">
    <source>
        <dbReference type="ARBA" id="ARBA00005201"/>
    </source>
</evidence>
<evidence type="ECO:0000256" key="9">
    <source>
        <dbReference type="ARBA" id="ARBA00022777"/>
    </source>
</evidence>
<evidence type="ECO:0000256" key="1">
    <source>
        <dbReference type="ARBA" id="ARBA00002121"/>
    </source>
</evidence>
<dbReference type="PANTHER" id="PTHR22749:SF6">
    <property type="entry name" value="RIBOFLAVIN KINASE"/>
    <property type="match status" value="1"/>
</dbReference>
<comment type="pathway">
    <text evidence="2 15">Cofactor biosynthesis; FAD biosynthesis; FAD from FMN: step 1/1.</text>
</comment>
<dbReference type="InterPro" id="IPR002606">
    <property type="entry name" value="Riboflavin_kinase_bac"/>
</dbReference>
<dbReference type="EC" id="2.7.1.26" evidence="15"/>
<keyword evidence="4 15" id="KW-0285">Flavoprotein</keyword>
<dbReference type="PIRSF" id="PIRSF004491">
    <property type="entry name" value="FAD_Synth"/>
    <property type="match status" value="1"/>
</dbReference>
<gene>
    <name evidence="17" type="primary">ribF</name>
    <name evidence="17" type="ORF">METESE_36970</name>
</gene>
<evidence type="ECO:0000259" key="16">
    <source>
        <dbReference type="SMART" id="SM00904"/>
    </source>
</evidence>
<dbReference type="GO" id="GO:0008531">
    <property type="term" value="F:riboflavin kinase activity"/>
    <property type="evidence" value="ECO:0007669"/>
    <property type="project" value="UniProtKB-UniRule"/>
</dbReference>
<comment type="pathway">
    <text evidence="3 15">Cofactor biosynthesis; FMN biosynthesis; FMN from riboflavin (ATP route): step 1/1.</text>
</comment>
<dbReference type="InterPro" id="IPR014729">
    <property type="entry name" value="Rossmann-like_a/b/a_fold"/>
</dbReference>
<evidence type="ECO:0000256" key="11">
    <source>
        <dbReference type="ARBA" id="ARBA00022840"/>
    </source>
</evidence>
<evidence type="ECO:0000256" key="4">
    <source>
        <dbReference type="ARBA" id="ARBA00022630"/>
    </source>
</evidence>
<dbReference type="AlphaFoldDB" id="A0AA48KDU9"/>
<evidence type="ECO:0000256" key="2">
    <source>
        <dbReference type="ARBA" id="ARBA00004726"/>
    </source>
</evidence>
<dbReference type="Gene3D" id="2.40.30.30">
    <property type="entry name" value="Riboflavin kinase-like"/>
    <property type="match status" value="1"/>
</dbReference>
<evidence type="ECO:0000256" key="5">
    <source>
        <dbReference type="ARBA" id="ARBA00022643"/>
    </source>
</evidence>
<dbReference type="Proteomes" id="UP001228113">
    <property type="component" value="Chromosome"/>
</dbReference>
<dbReference type="Pfam" id="PF01687">
    <property type="entry name" value="Flavokinase"/>
    <property type="match status" value="1"/>
</dbReference>
<dbReference type="GO" id="GO:0009398">
    <property type="term" value="P:FMN biosynthetic process"/>
    <property type="evidence" value="ECO:0007669"/>
    <property type="project" value="UniProtKB-UniRule"/>
</dbReference>
<dbReference type="InterPro" id="IPR023468">
    <property type="entry name" value="Riboflavin_kinase"/>
</dbReference>
<dbReference type="Pfam" id="PF06574">
    <property type="entry name" value="FAD_syn"/>
    <property type="match status" value="1"/>
</dbReference>
<dbReference type="SUPFAM" id="SSF52374">
    <property type="entry name" value="Nucleotidylyl transferase"/>
    <property type="match status" value="1"/>
</dbReference>
<evidence type="ECO:0000256" key="13">
    <source>
        <dbReference type="ARBA" id="ARBA00047880"/>
    </source>
</evidence>
<keyword evidence="8 15" id="KW-0547">Nucleotide-binding</keyword>
<evidence type="ECO:0000256" key="12">
    <source>
        <dbReference type="ARBA" id="ARBA00023268"/>
    </source>
</evidence>
<dbReference type="CDD" id="cd02064">
    <property type="entry name" value="FAD_synthetase_N"/>
    <property type="match status" value="1"/>
</dbReference>
<comment type="similarity">
    <text evidence="15">Belongs to the ribF family.</text>
</comment>
<comment type="function">
    <text evidence="1">Catalyzes the phosphorylation of riboflavin to FMN followed by the adenylation of FMN to FAD.</text>
</comment>
<dbReference type="GO" id="GO:0003919">
    <property type="term" value="F:FMN adenylyltransferase activity"/>
    <property type="evidence" value="ECO:0007669"/>
    <property type="project" value="UniProtKB-UniRule"/>
</dbReference>
<keyword evidence="5 15" id="KW-0288">FMN</keyword>
<dbReference type="FunFam" id="3.40.50.620:FF:000021">
    <property type="entry name" value="Riboflavin biosynthesis protein"/>
    <property type="match status" value="1"/>
</dbReference>
<evidence type="ECO:0000256" key="6">
    <source>
        <dbReference type="ARBA" id="ARBA00022679"/>
    </source>
</evidence>
<dbReference type="GO" id="GO:0006747">
    <property type="term" value="P:FAD biosynthetic process"/>
    <property type="evidence" value="ECO:0007669"/>
    <property type="project" value="UniProtKB-UniRule"/>
</dbReference>
<evidence type="ECO:0000256" key="8">
    <source>
        <dbReference type="ARBA" id="ARBA00022741"/>
    </source>
</evidence>
<dbReference type="SUPFAM" id="SSF82114">
    <property type="entry name" value="Riboflavin kinase-like"/>
    <property type="match status" value="1"/>
</dbReference>
<comment type="catalytic activity">
    <reaction evidence="14 15">
        <text>FMN + ATP + H(+) = FAD + diphosphate</text>
        <dbReference type="Rhea" id="RHEA:17237"/>
        <dbReference type="ChEBI" id="CHEBI:15378"/>
        <dbReference type="ChEBI" id="CHEBI:30616"/>
        <dbReference type="ChEBI" id="CHEBI:33019"/>
        <dbReference type="ChEBI" id="CHEBI:57692"/>
        <dbReference type="ChEBI" id="CHEBI:58210"/>
        <dbReference type="EC" id="2.7.7.2"/>
    </reaction>
</comment>
<feature type="domain" description="Riboflavin kinase" evidence="16">
    <location>
        <begin position="182"/>
        <end position="308"/>
    </location>
</feature>
<evidence type="ECO:0000256" key="7">
    <source>
        <dbReference type="ARBA" id="ARBA00022695"/>
    </source>
</evidence>
<dbReference type="Gene3D" id="3.40.50.620">
    <property type="entry name" value="HUPs"/>
    <property type="match status" value="1"/>
</dbReference>
<sequence>MKVWHHTLDAAPSDGPCVLTLGNFDGVHAAHRQVLALAAARARSLGIQAAVLTFDPHPSVIVAPERKPKRLMTLEQRLRIFEAAGMDLAWVMPFSRPFSELSPEAFLAGMDRALRPRELHVGRQFHFGRDRAGSIETLEAWGRQAGCDVHGHALRAYDGGHLSSTRIRAALDAGRVEEAAALLGHPYALTGIVVEGDRRGRHMGFPTANLAWEQEQLPAHGVYVTEVAGPHLPAPGLRGLTNVGEKPTFEGTHITVETHLPDFQGDLYGARLEVRFLHRIRGEMKFPDIEALRNQIERDVAAGRAWQPTPFSDLEGKP</sequence>
<keyword evidence="11 15" id="KW-0067">ATP-binding</keyword>
<evidence type="ECO:0000256" key="15">
    <source>
        <dbReference type="PIRNR" id="PIRNR004491"/>
    </source>
</evidence>
<dbReference type="RefSeq" id="WP_243335788.1">
    <property type="nucleotide sequence ID" value="NZ_AP027081.1"/>
</dbReference>
<dbReference type="NCBIfam" id="NF004160">
    <property type="entry name" value="PRK05627.1-3"/>
    <property type="match status" value="1"/>
</dbReference>